<dbReference type="RefSeq" id="XP_001582424.1">
    <property type="nucleotide sequence ID" value="XM_001582374.1"/>
</dbReference>
<evidence type="ECO:0000313" key="3">
    <source>
        <dbReference type="EMBL" id="EAY21438.1"/>
    </source>
</evidence>
<accession>A2DDR2</accession>
<feature type="region of interest" description="Disordered" evidence="1">
    <location>
        <begin position="1"/>
        <end position="24"/>
    </location>
</feature>
<feature type="transmembrane region" description="Helical" evidence="2">
    <location>
        <begin position="31"/>
        <end position="54"/>
    </location>
</feature>
<dbReference type="Proteomes" id="UP000001542">
    <property type="component" value="Unassembled WGS sequence"/>
</dbReference>
<dbReference type="AlphaFoldDB" id="A2DDR2"/>
<reference evidence="3" key="1">
    <citation type="submission" date="2006-10" db="EMBL/GenBank/DDBJ databases">
        <authorList>
            <person name="Amadeo P."/>
            <person name="Zhao Q."/>
            <person name="Wortman J."/>
            <person name="Fraser-Liggett C."/>
            <person name="Carlton J."/>
        </authorList>
    </citation>
    <scope>NUCLEOTIDE SEQUENCE</scope>
    <source>
        <strain evidence="3">G3</strain>
    </source>
</reference>
<protein>
    <submittedName>
        <fullName evidence="3">Uncharacterized protein</fullName>
    </submittedName>
</protein>
<dbReference type="KEGG" id="tva:5466986"/>
<evidence type="ECO:0000313" key="4">
    <source>
        <dbReference type="Proteomes" id="UP000001542"/>
    </source>
</evidence>
<dbReference type="SMR" id="A2DDR2"/>
<sequence>MSDQQFAKMEDLNPKEPGSNLKTDDSRERTINIVVGIFSFIVPFLGFILTCVYWSTNRFRSWLCFGLDSNNHSYCFRDYLRLRYLQRNT</sequence>
<keyword evidence="2" id="KW-1133">Transmembrane helix</keyword>
<evidence type="ECO:0000256" key="2">
    <source>
        <dbReference type="SAM" id="Phobius"/>
    </source>
</evidence>
<name>A2DDR2_TRIV3</name>
<evidence type="ECO:0000256" key="1">
    <source>
        <dbReference type="SAM" id="MobiDB-lite"/>
    </source>
</evidence>
<dbReference type="VEuPathDB" id="TrichDB:TVAG_198770"/>
<dbReference type="InParanoid" id="A2DDR2"/>
<keyword evidence="2" id="KW-0472">Membrane</keyword>
<dbReference type="EMBL" id="DS113190">
    <property type="protein sequence ID" value="EAY21438.1"/>
    <property type="molecule type" value="Genomic_DNA"/>
</dbReference>
<dbReference type="VEuPathDB" id="TrichDB:TVAGG3_0999200"/>
<organism evidence="3 4">
    <name type="scientific">Trichomonas vaginalis (strain ATCC PRA-98 / G3)</name>
    <dbReference type="NCBI Taxonomy" id="412133"/>
    <lineage>
        <taxon>Eukaryota</taxon>
        <taxon>Metamonada</taxon>
        <taxon>Parabasalia</taxon>
        <taxon>Trichomonadida</taxon>
        <taxon>Trichomonadidae</taxon>
        <taxon>Trichomonas</taxon>
    </lineage>
</organism>
<gene>
    <name evidence="3" type="ORF">TVAG_198770</name>
</gene>
<keyword evidence="2" id="KW-0812">Transmembrane</keyword>
<reference evidence="3" key="2">
    <citation type="journal article" date="2007" name="Science">
        <title>Draft genome sequence of the sexually transmitted pathogen Trichomonas vaginalis.</title>
        <authorList>
            <person name="Carlton J.M."/>
            <person name="Hirt R.P."/>
            <person name="Silva J.C."/>
            <person name="Delcher A.L."/>
            <person name="Schatz M."/>
            <person name="Zhao Q."/>
            <person name="Wortman J.R."/>
            <person name="Bidwell S.L."/>
            <person name="Alsmark U.C.M."/>
            <person name="Besteiro S."/>
            <person name="Sicheritz-Ponten T."/>
            <person name="Noel C.J."/>
            <person name="Dacks J.B."/>
            <person name="Foster P.G."/>
            <person name="Simillion C."/>
            <person name="Van de Peer Y."/>
            <person name="Miranda-Saavedra D."/>
            <person name="Barton G.J."/>
            <person name="Westrop G.D."/>
            <person name="Mueller S."/>
            <person name="Dessi D."/>
            <person name="Fiori P.L."/>
            <person name="Ren Q."/>
            <person name="Paulsen I."/>
            <person name="Zhang H."/>
            <person name="Bastida-Corcuera F.D."/>
            <person name="Simoes-Barbosa A."/>
            <person name="Brown M.T."/>
            <person name="Hayes R.D."/>
            <person name="Mukherjee M."/>
            <person name="Okumura C.Y."/>
            <person name="Schneider R."/>
            <person name="Smith A.J."/>
            <person name="Vanacova S."/>
            <person name="Villalvazo M."/>
            <person name="Haas B.J."/>
            <person name="Pertea M."/>
            <person name="Feldblyum T.V."/>
            <person name="Utterback T.R."/>
            <person name="Shu C.L."/>
            <person name="Osoegawa K."/>
            <person name="de Jong P.J."/>
            <person name="Hrdy I."/>
            <person name="Horvathova L."/>
            <person name="Zubacova Z."/>
            <person name="Dolezal P."/>
            <person name="Malik S.B."/>
            <person name="Logsdon J.M. Jr."/>
            <person name="Henze K."/>
            <person name="Gupta A."/>
            <person name="Wang C.C."/>
            <person name="Dunne R.L."/>
            <person name="Upcroft J.A."/>
            <person name="Upcroft P."/>
            <person name="White O."/>
            <person name="Salzberg S.L."/>
            <person name="Tang P."/>
            <person name="Chiu C.-H."/>
            <person name="Lee Y.-S."/>
            <person name="Embley T.M."/>
            <person name="Coombs G.H."/>
            <person name="Mottram J.C."/>
            <person name="Tachezy J."/>
            <person name="Fraser-Liggett C.M."/>
            <person name="Johnson P.J."/>
        </authorList>
    </citation>
    <scope>NUCLEOTIDE SEQUENCE [LARGE SCALE GENOMIC DNA]</scope>
    <source>
        <strain evidence="3">G3</strain>
    </source>
</reference>
<proteinExistence type="predicted"/>
<keyword evidence="4" id="KW-1185">Reference proteome</keyword>